<evidence type="ECO:0000256" key="1">
    <source>
        <dbReference type="SAM" id="MobiDB-lite"/>
    </source>
</evidence>
<dbReference type="RefSeq" id="WP_068502739.1">
    <property type="nucleotide sequence ID" value="NZ_LWQU01000159.1"/>
</dbReference>
<evidence type="ECO:0000313" key="2">
    <source>
        <dbReference type="EMBL" id="OAN48654.1"/>
    </source>
</evidence>
<feature type="compositionally biased region" description="Basic and acidic residues" evidence="1">
    <location>
        <begin position="10"/>
        <end position="21"/>
    </location>
</feature>
<accession>A0A178MKX4</accession>
<dbReference type="AlphaFoldDB" id="A0A178MKX4"/>
<organism evidence="2 3">
    <name type="scientific">Magnetospirillum moscoviense</name>
    <dbReference type="NCBI Taxonomy" id="1437059"/>
    <lineage>
        <taxon>Bacteria</taxon>
        <taxon>Pseudomonadati</taxon>
        <taxon>Pseudomonadota</taxon>
        <taxon>Alphaproteobacteria</taxon>
        <taxon>Rhodospirillales</taxon>
        <taxon>Rhodospirillaceae</taxon>
        <taxon>Magnetospirillum</taxon>
    </lineage>
</organism>
<keyword evidence="3" id="KW-1185">Reference proteome</keyword>
<dbReference type="OrthoDB" id="7335416at2"/>
<dbReference type="Proteomes" id="UP000078543">
    <property type="component" value="Unassembled WGS sequence"/>
</dbReference>
<dbReference type="EMBL" id="LWQU01000159">
    <property type="protein sequence ID" value="OAN48654.1"/>
    <property type="molecule type" value="Genomic_DNA"/>
</dbReference>
<sequence>MAEEVDTEDEPKGPEAPEGQHCRHVSGVAVRALLDLVREIAIDGQVAVADVERIAQAILGAGGPLATIYYQQTRTCEDVFNRIAIERQRRDPLGRMVVHPIAALLDTPAGIERKRLPQFLSAVRMMIGEEAHEQLRQRAKALAAAHRGDDGMVAWDALHEAPEAGLILEQVLVLISKSFTRFDARRDWFLVVLNANPSAVSTGSTSFVALKAEERAKFAFTEGHMGRVFDALYASLKLDTFASDRIRAFSRRWNLAPDKLLGPFFVEIARLLQKSG</sequence>
<feature type="region of interest" description="Disordered" evidence="1">
    <location>
        <begin position="1"/>
        <end position="21"/>
    </location>
</feature>
<reference evidence="2 3" key="1">
    <citation type="submission" date="2016-04" db="EMBL/GenBank/DDBJ databases">
        <title>Draft genome sequence of freshwater magnetotactic bacteria Magnetospirillum marisnigri SP-1 and Magnetospirillum moscoviense BB-1.</title>
        <authorList>
            <person name="Koziaeva V."/>
            <person name="Dziuba M.V."/>
            <person name="Ivanov T.M."/>
            <person name="Kuznetsov B."/>
            <person name="Grouzdev D.S."/>
        </authorList>
    </citation>
    <scope>NUCLEOTIDE SEQUENCE [LARGE SCALE GENOMIC DNA]</scope>
    <source>
        <strain evidence="2 3">BB-1</strain>
    </source>
</reference>
<proteinExistence type="predicted"/>
<name>A0A178MKX4_9PROT</name>
<comment type="caution">
    <text evidence="2">The sequence shown here is derived from an EMBL/GenBank/DDBJ whole genome shotgun (WGS) entry which is preliminary data.</text>
</comment>
<protein>
    <submittedName>
        <fullName evidence="2">Uncharacterized protein</fullName>
    </submittedName>
</protein>
<evidence type="ECO:0000313" key="3">
    <source>
        <dbReference type="Proteomes" id="UP000078543"/>
    </source>
</evidence>
<gene>
    <name evidence="2" type="ORF">A6A05_14990</name>
</gene>